<accession>A0A5R9QIX7</accession>
<proteinExistence type="predicted"/>
<gene>
    <name evidence="1" type="ORF">DN820_01725</name>
</gene>
<evidence type="ECO:0000313" key="1">
    <source>
        <dbReference type="EMBL" id="TLX65058.1"/>
    </source>
</evidence>
<dbReference type="RefSeq" id="WP_138410726.1">
    <property type="nucleotide sequence ID" value="NZ_QLAG01000002.1"/>
</dbReference>
<dbReference type="Proteomes" id="UP000306753">
    <property type="component" value="Unassembled WGS sequence"/>
</dbReference>
<comment type="caution">
    <text evidence="1">The sequence shown here is derived from an EMBL/GenBank/DDBJ whole genome shotgun (WGS) entry which is preliminary data.</text>
</comment>
<dbReference type="EMBL" id="QLAG01000002">
    <property type="protein sequence ID" value="TLX65058.1"/>
    <property type="molecule type" value="Genomic_DNA"/>
</dbReference>
<evidence type="ECO:0000313" key="2">
    <source>
        <dbReference type="Proteomes" id="UP000306753"/>
    </source>
</evidence>
<reference evidence="1 2" key="1">
    <citation type="journal article" date="2017" name="Eur. J. Clin. Microbiol. Infect. Dis.">
        <title>Uncommonly isolated clinical Pseudomonas: identification and phylogenetic assignation.</title>
        <authorList>
            <person name="Mulet M."/>
            <person name="Gomila M."/>
            <person name="Ramirez A."/>
            <person name="Cardew S."/>
            <person name="Moore E.R."/>
            <person name="Lalucat J."/>
            <person name="Garcia-Valdes E."/>
        </authorList>
    </citation>
    <scope>NUCLEOTIDE SEQUENCE [LARGE SCALE GENOMIC DNA]</scope>
    <source>
        <strain evidence="1 2">SD129</strain>
    </source>
</reference>
<dbReference type="AlphaFoldDB" id="A0A5R9QIX7"/>
<sequence length="201" mass="20927">MAQVKFHKYVAALPAQLEANAIYYVRAGDGFDMYVTNGAGMIVAYPANYAKLGDNTTTRPMRITKNGHEIGALLYTTGNLELITQDGSPPSIGLHRGGVNAGALYLTMDTQVGFVSNAGQASVLWSDANAPARLAAMGVGTPGTYASLQNLSGALQPPGSIVSGSVLRYASHNNASTIAPDGSWKCMGNANAGGVTTWMRI</sequence>
<protein>
    <submittedName>
        <fullName evidence="1">Uncharacterized protein</fullName>
    </submittedName>
</protein>
<keyword evidence="2" id="KW-1185">Reference proteome</keyword>
<organism evidence="1 2">
    <name type="scientific">Stutzerimonas nosocomialis</name>
    <dbReference type="NCBI Taxonomy" id="1056496"/>
    <lineage>
        <taxon>Bacteria</taxon>
        <taxon>Pseudomonadati</taxon>
        <taxon>Pseudomonadota</taxon>
        <taxon>Gammaproteobacteria</taxon>
        <taxon>Pseudomonadales</taxon>
        <taxon>Pseudomonadaceae</taxon>
        <taxon>Stutzerimonas</taxon>
    </lineage>
</organism>
<name>A0A5R9QIX7_9GAMM</name>